<accession>A0A922IEY9</accession>
<comment type="caution">
    <text evidence="1">The sequence shown here is derived from an EMBL/GenBank/DDBJ whole genome shotgun (WGS) entry which is preliminary data.</text>
</comment>
<organism evidence="1 2">
    <name type="scientific">Dermatophagoides farinae</name>
    <name type="common">American house dust mite</name>
    <dbReference type="NCBI Taxonomy" id="6954"/>
    <lineage>
        <taxon>Eukaryota</taxon>
        <taxon>Metazoa</taxon>
        <taxon>Ecdysozoa</taxon>
        <taxon>Arthropoda</taxon>
        <taxon>Chelicerata</taxon>
        <taxon>Arachnida</taxon>
        <taxon>Acari</taxon>
        <taxon>Acariformes</taxon>
        <taxon>Sarcoptiformes</taxon>
        <taxon>Astigmata</taxon>
        <taxon>Psoroptidia</taxon>
        <taxon>Analgoidea</taxon>
        <taxon>Pyroglyphidae</taxon>
        <taxon>Dermatophagoidinae</taxon>
        <taxon>Dermatophagoides</taxon>
    </lineage>
</organism>
<dbReference type="Proteomes" id="UP000790347">
    <property type="component" value="Unassembled WGS sequence"/>
</dbReference>
<reference evidence="1" key="1">
    <citation type="submission" date="2013-05" db="EMBL/GenBank/DDBJ databases">
        <authorList>
            <person name="Yim A.K.Y."/>
            <person name="Chan T.F."/>
            <person name="Ji K.M."/>
            <person name="Liu X.Y."/>
            <person name="Zhou J.W."/>
            <person name="Li R.Q."/>
            <person name="Yang K.Y."/>
            <person name="Li J."/>
            <person name="Li M."/>
            <person name="Law P.T.W."/>
            <person name="Wu Y.L."/>
            <person name="Cai Z.L."/>
            <person name="Qin H."/>
            <person name="Bao Y."/>
            <person name="Leung R.K.K."/>
            <person name="Ng P.K.S."/>
            <person name="Zou J."/>
            <person name="Zhong X.J."/>
            <person name="Ran P.X."/>
            <person name="Zhong N.S."/>
            <person name="Liu Z.G."/>
            <person name="Tsui S.K.W."/>
        </authorList>
    </citation>
    <scope>NUCLEOTIDE SEQUENCE</scope>
    <source>
        <strain evidence="1">Derf</strain>
        <tissue evidence="1">Whole organism</tissue>
    </source>
</reference>
<dbReference type="AlphaFoldDB" id="A0A922IEY9"/>
<proteinExistence type="predicted"/>
<name>A0A922IEY9_DERFA</name>
<sequence length="72" mass="8038">MQACGGNLVSQICEQQSVSLLHGSPLPLQAIVISIATNMMAMTNNKIQMDNCRAFGNRQYYNRNEMTTIIYP</sequence>
<keyword evidence="2" id="KW-1185">Reference proteome</keyword>
<dbReference type="EMBL" id="ASGP02000001">
    <property type="protein sequence ID" value="KAH9528074.1"/>
    <property type="molecule type" value="Genomic_DNA"/>
</dbReference>
<gene>
    <name evidence="1" type="ORF">DERF_002047</name>
</gene>
<protein>
    <submittedName>
        <fullName evidence="1">Uncharacterized protein</fullName>
    </submittedName>
</protein>
<evidence type="ECO:0000313" key="2">
    <source>
        <dbReference type="Proteomes" id="UP000790347"/>
    </source>
</evidence>
<reference evidence="1" key="2">
    <citation type="journal article" date="2022" name="Res Sq">
        <title>Comparative Genomics Reveals Insights into the Divergent Evolution of Astigmatic Mites and Household Pest Adaptations.</title>
        <authorList>
            <person name="Xiong Q."/>
            <person name="Wan A.T.-Y."/>
            <person name="Liu X.-Y."/>
            <person name="Fung C.S.-H."/>
            <person name="Xiao X."/>
            <person name="Malainual N."/>
            <person name="Hou J."/>
            <person name="Wang L."/>
            <person name="Wang M."/>
            <person name="Yang K."/>
            <person name="Cui Y."/>
            <person name="Leung E."/>
            <person name="Nong W."/>
            <person name="Shin S.-K."/>
            <person name="Au S."/>
            <person name="Jeong K.Y."/>
            <person name="Chew F.T."/>
            <person name="Hui J."/>
            <person name="Leung T.F."/>
            <person name="Tungtrongchitr A."/>
            <person name="Zhong N."/>
            <person name="Liu Z."/>
            <person name="Tsui S."/>
        </authorList>
    </citation>
    <scope>NUCLEOTIDE SEQUENCE</scope>
    <source>
        <strain evidence="1">Derf</strain>
        <tissue evidence="1">Whole organism</tissue>
    </source>
</reference>
<evidence type="ECO:0000313" key="1">
    <source>
        <dbReference type="EMBL" id="KAH9528074.1"/>
    </source>
</evidence>